<dbReference type="InterPro" id="IPR014755">
    <property type="entry name" value="Cu-Rt/internalin_Ig-like"/>
</dbReference>
<gene>
    <name evidence="7" type="ORF">BDK92_2445</name>
</gene>
<keyword evidence="8" id="KW-1185">Reference proteome</keyword>
<evidence type="ECO:0000256" key="2">
    <source>
        <dbReference type="ARBA" id="ARBA00023008"/>
    </source>
</evidence>
<proteinExistence type="predicted"/>
<name>A0A495JHU5_9ACTN</name>
<feature type="region of interest" description="Disordered" evidence="3">
    <location>
        <begin position="148"/>
        <end position="208"/>
    </location>
</feature>
<comment type="caution">
    <text evidence="7">The sequence shown here is derived from an EMBL/GenBank/DDBJ whole genome shotgun (WGS) entry which is preliminary data.</text>
</comment>
<reference evidence="7 8" key="1">
    <citation type="submission" date="2018-10" db="EMBL/GenBank/DDBJ databases">
        <title>Sequencing the genomes of 1000 actinobacteria strains.</title>
        <authorList>
            <person name="Klenk H.-P."/>
        </authorList>
    </citation>
    <scope>NUCLEOTIDE SEQUENCE [LARGE SCALE GENOMIC DNA]</scope>
    <source>
        <strain evidence="7 8">DSM 45175</strain>
    </source>
</reference>
<keyword evidence="4" id="KW-0812">Transmembrane</keyword>
<dbReference type="EMBL" id="RBKT01000001">
    <property type="protein sequence ID" value="RKR88138.1"/>
    <property type="molecule type" value="Genomic_DNA"/>
</dbReference>
<dbReference type="InterPro" id="IPR007348">
    <property type="entry name" value="CopC_dom"/>
</dbReference>
<dbReference type="SUPFAM" id="SSF81296">
    <property type="entry name" value="E set domains"/>
    <property type="match status" value="1"/>
</dbReference>
<dbReference type="AlphaFoldDB" id="A0A495JHU5"/>
<evidence type="ECO:0000259" key="6">
    <source>
        <dbReference type="Pfam" id="PF04234"/>
    </source>
</evidence>
<keyword evidence="4" id="KW-0472">Membrane</keyword>
<feature type="signal peptide" evidence="5">
    <location>
        <begin position="1"/>
        <end position="30"/>
    </location>
</feature>
<dbReference type="GO" id="GO:0042597">
    <property type="term" value="C:periplasmic space"/>
    <property type="evidence" value="ECO:0007669"/>
    <property type="project" value="InterPro"/>
</dbReference>
<keyword evidence="2" id="KW-0186">Copper</keyword>
<dbReference type="Pfam" id="PF04234">
    <property type="entry name" value="CopC"/>
    <property type="match status" value="1"/>
</dbReference>
<keyword evidence="1 5" id="KW-0732">Signal</keyword>
<dbReference type="Proteomes" id="UP000277671">
    <property type="component" value="Unassembled WGS sequence"/>
</dbReference>
<evidence type="ECO:0000256" key="3">
    <source>
        <dbReference type="SAM" id="MobiDB-lite"/>
    </source>
</evidence>
<accession>A0A495JHU5</accession>
<feature type="chain" id="PRO_5019812803" description="CopC domain-containing protein" evidence="5">
    <location>
        <begin position="31"/>
        <end position="286"/>
    </location>
</feature>
<evidence type="ECO:0000256" key="4">
    <source>
        <dbReference type="SAM" id="Phobius"/>
    </source>
</evidence>
<dbReference type="GO" id="GO:0005507">
    <property type="term" value="F:copper ion binding"/>
    <property type="evidence" value="ECO:0007669"/>
    <property type="project" value="InterPro"/>
</dbReference>
<sequence length="286" mass="29708">MVTVHAACRLLAVVLGAAVALVVAGSPASAHGQLAISDPVAGATVSQPKQALELYFTEAPAANAYFTVTAPSGVRVDAGWRPGLDKRLDRPVTELFLVNGKWEPRLYHTGYAALVQVAHWPEKGEYTASYLSVASDREPVRGTVKFTYSGTPTAAPQGWSPPTNSADPALVAAAENPEPPSSANPGSTTSTHTTAPPPPPTGNASGTTGDSGVMTWLLPVLLLVAVAAMVFLVVRPKRGARINTGPANRRRPATSAAARRAAAARKAVANQSARNTQPSRKRGGNR</sequence>
<evidence type="ECO:0000256" key="5">
    <source>
        <dbReference type="SAM" id="SignalP"/>
    </source>
</evidence>
<protein>
    <recommendedName>
        <fullName evidence="6">CopC domain-containing protein</fullName>
    </recommendedName>
</protein>
<evidence type="ECO:0000313" key="7">
    <source>
        <dbReference type="EMBL" id="RKR88138.1"/>
    </source>
</evidence>
<keyword evidence="4" id="KW-1133">Transmembrane helix</keyword>
<evidence type="ECO:0000313" key="8">
    <source>
        <dbReference type="Proteomes" id="UP000277671"/>
    </source>
</evidence>
<feature type="compositionally biased region" description="Low complexity" evidence="3">
    <location>
        <begin position="183"/>
        <end position="194"/>
    </location>
</feature>
<dbReference type="GO" id="GO:0046688">
    <property type="term" value="P:response to copper ion"/>
    <property type="evidence" value="ECO:0007669"/>
    <property type="project" value="InterPro"/>
</dbReference>
<feature type="transmembrane region" description="Helical" evidence="4">
    <location>
        <begin position="213"/>
        <end position="234"/>
    </location>
</feature>
<feature type="compositionally biased region" description="Low complexity" evidence="3">
    <location>
        <begin position="253"/>
        <end position="274"/>
    </location>
</feature>
<dbReference type="InterPro" id="IPR014756">
    <property type="entry name" value="Ig_E-set"/>
</dbReference>
<evidence type="ECO:0000256" key="1">
    <source>
        <dbReference type="ARBA" id="ARBA00022729"/>
    </source>
</evidence>
<feature type="domain" description="CopC" evidence="6">
    <location>
        <begin position="31"/>
        <end position="147"/>
    </location>
</feature>
<dbReference type="Gene3D" id="2.60.40.1220">
    <property type="match status" value="1"/>
</dbReference>
<organism evidence="7 8">
    <name type="scientific">Micromonospora pisi</name>
    <dbReference type="NCBI Taxonomy" id="589240"/>
    <lineage>
        <taxon>Bacteria</taxon>
        <taxon>Bacillati</taxon>
        <taxon>Actinomycetota</taxon>
        <taxon>Actinomycetes</taxon>
        <taxon>Micromonosporales</taxon>
        <taxon>Micromonosporaceae</taxon>
        <taxon>Micromonospora</taxon>
    </lineage>
</organism>
<feature type="compositionally biased region" description="Polar residues" evidence="3">
    <location>
        <begin position="148"/>
        <end position="166"/>
    </location>
</feature>
<feature type="region of interest" description="Disordered" evidence="3">
    <location>
        <begin position="241"/>
        <end position="286"/>
    </location>
</feature>